<evidence type="ECO:0000313" key="2">
    <source>
        <dbReference type="EMBL" id="GGI69236.1"/>
    </source>
</evidence>
<evidence type="ECO:0000313" key="3">
    <source>
        <dbReference type="Proteomes" id="UP000597989"/>
    </source>
</evidence>
<feature type="region of interest" description="Disordered" evidence="1">
    <location>
        <begin position="391"/>
        <end position="422"/>
    </location>
</feature>
<evidence type="ECO:0000256" key="1">
    <source>
        <dbReference type="SAM" id="MobiDB-lite"/>
    </source>
</evidence>
<reference evidence="2 3" key="1">
    <citation type="journal article" date="2014" name="Int. J. Syst. Evol. Microbiol.">
        <title>Complete genome sequence of Corynebacterium casei LMG S-19264T (=DSM 44701T), isolated from a smear-ripened cheese.</title>
        <authorList>
            <consortium name="US DOE Joint Genome Institute (JGI-PGF)"/>
            <person name="Walter F."/>
            <person name="Albersmeier A."/>
            <person name="Kalinowski J."/>
            <person name="Ruckert C."/>
        </authorList>
    </citation>
    <scope>NUCLEOTIDE SEQUENCE [LARGE SCALE GENOMIC DNA]</scope>
    <source>
        <strain evidence="2 3">CGMCC 4.7206</strain>
    </source>
</reference>
<name>A0A917JLA1_9PSEU</name>
<gene>
    <name evidence="2" type="ORF">GCM10011581_02790</name>
</gene>
<proteinExistence type="predicted"/>
<dbReference type="AlphaFoldDB" id="A0A917JLA1"/>
<dbReference type="EMBL" id="BMMT01000001">
    <property type="protein sequence ID" value="GGI69236.1"/>
    <property type="molecule type" value="Genomic_DNA"/>
</dbReference>
<organism evidence="2 3">
    <name type="scientific">Saccharopolyspora thermophila</name>
    <dbReference type="NCBI Taxonomy" id="89367"/>
    <lineage>
        <taxon>Bacteria</taxon>
        <taxon>Bacillati</taxon>
        <taxon>Actinomycetota</taxon>
        <taxon>Actinomycetes</taxon>
        <taxon>Pseudonocardiales</taxon>
        <taxon>Pseudonocardiaceae</taxon>
        <taxon>Saccharopolyspora</taxon>
    </lineage>
</organism>
<feature type="compositionally biased region" description="Pro residues" evidence="1">
    <location>
        <begin position="396"/>
        <end position="408"/>
    </location>
</feature>
<accession>A0A917JLA1</accession>
<protein>
    <submittedName>
        <fullName evidence="2">Uncharacterized protein</fullName>
    </submittedName>
</protein>
<dbReference type="Gene3D" id="3.90.176.10">
    <property type="entry name" value="Toxin ADP-ribosyltransferase, Chain A, domain 1"/>
    <property type="match status" value="1"/>
</dbReference>
<sequence length="714" mass="74759">MLSHGESVPDVFRWVPRLPGNSVVLASASALRDPAMPAALRVACRQARTAGPVRLWLAVPGLAATDWGRPLAAELGAEVLVPEGPLTIVPDGSLFAGRWWLFRPGGSAVPVGSRYPTPPWEALLPESSGAIAVPAGLLVGGTKADHAAAQSVAVAQQHPRILLGAVAAPEQVATLLGQLPSELRLNCELVPMAPETRTAEWFQKVATLLGDDVLATTGPVRHSPDTGTSVVVPDEQGRPAWRAFAAVLRHTPTGQARVVRIGPPPDGWEARSMHYRREDLDVVARVVPAGLALVAAAEAGQLSAADRLPYEPDRLTVVIGSTGTPVSRAFADALRTLLGALPAGCLARLRLTVLGTVDPVTAAELRVAAAPHPLDLPQAAHPVTVSVPPAALVSAPPAPRPAPPPPPASTRATRPAPEPPEIHPQAAEEALDQPTEVIPLPTATETTAELPPSLVPVTSRNPWFDADHHSTAEEQTAFAAAAGTAYNDALAGVNSALALTPALRAGIAEGAKADFVAVRLYTGRTRFGAVEVNRALRAGDITSLRDYIACLISGLRRLPVHNGATFRRTTNESCYEAGQIVIEPGFVSACGDGAPNIADAGVDVVIWSRSGRRVRALSDGEPGEVVFAADTRFKVLAVPRDGLAAVLFRELPPDEQSTADVLDDTDQSVLATLREMLSSGVRRVDVDTERLAVFTEPIGLVAPQQARLTAAAVQ</sequence>
<dbReference type="Proteomes" id="UP000597989">
    <property type="component" value="Unassembled WGS sequence"/>
</dbReference>
<dbReference type="SUPFAM" id="SSF56399">
    <property type="entry name" value="ADP-ribosylation"/>
    <property type="match status" value="1"/>
</dbReference>
<comment type="caution">
    <text evidence="2">The sequence shown here is derived from an EMBL/GenBank/DDBJ whole genome shotgun (WGS) entry which is preliminary data.</text>
</comment>